<dbReference type="OrthoDB" id="62120at2759"/>
<keyword evidence="3 4" id="KW-0326">Glycosidase</keyword>
<name>A0A316TYH9_9BASI</name>
<keyword evidence="5" id="KW-0732">Signal</keyword>
<dbReference type="Proteomes" id="UP000245942">
    <property type="component" value="Unassembled WGS sequence"/>
</dbReference>
<dbReference type="GO" id="GO:0008422">
    <property type="term" value="F:beta-glucosidase activity"/>
    <property type="evidence" value="ECO:0007669"/>
    <property type="project" value="TreeGrafter"/>
</dbReference>
<dbReference type="GO" id="GO:0005576">
    <property type="term" value="C:extracellular region"/>
    <property type="evidence" value="ECO:0007669"/>
    <property type="project" value="TreeGrafter"/>
</dbReference>
<feature type="signal peptide" evidence="5">
    <location>
        <begin position="1"/>
        <end position="20"/>
    </location>
</feature>
<dbReference type="PANTHER" id="PTHR31297">
    <property type="entry name" value="GLUCAN ENDO-1,6-BETA-GLUCOSIDASE B"/>
    <property type="match status" value="1"/>
</dbReference>
<gene>
    <name evidence="7" type="ORF">BCV69DRAFT_288516</name>
</gene>
<dbReference type="InterPro" id="IPR001547">
    <property type="entry name" value="Glyco_hydro_5"/>
</dbReference>
<dbReference type="SUPFAM" id="SSF51445">
    <property type="entry name" value="(Trans)glycosidases"/>
    <property type="match status" value="1"/>
</dbReference>
<protein>
    <submittedName>
        <fullName evidence="7">Putative EXG1-exo-beta-1,3-glucanase, major isoform</fullName>
    </submittedName>
</protein>
<evidence type="ECO:0000256" key="5">
    <source>
        <dbReference type="SAM" id="SignalP"/>
    </source>
</evidence>
<dbReference type="EMBL" id="KZ819337">
    <property type="protein sequence ID" value="PWN18207.1"/>
    <property type="molecule type" value="Genomic_DNA"/>
</dbReference>
<dbReference type="Gene3D" id="3.20.20.80">
    <property type="entry name" value="Glycosidases"/>
    <property type="match status" value="1"/>
</dbReference>
<comment type="similarity">
    <text evidence="1 4">Belongs to the glycosyl hydrolase 5 (cellulase A) family.</text>
</comment>
<keyword evidence="2 4" id="KW-0378">Hydrolase</keyword>
<dbReference type="GO" id="GO:0009986">
    <property type="term" value="C:cell surface"/>
    <property type="evidence" value="ECO:0007669"/>
    <property type="project" value="TreeGrafter"/>
</dbReference>
<sequence length="430" mass="47766">MLRLVSLTCLLSILLPLVSAAGPRALPFGHAPDAKRFNFGSTKVRGVNIGGWLVAEPFITPSLFQAGGDSRIVDEYTFGQYSKKACSLLASHWKTWITESDFKAISAAGLNTVRIPIGYWAFDSDYAPYCQGSQFSYLTKAVGWAQKYGLKVVIDLHGAPASQNGFDNSGHRRTSPGWFNVQSRADRAQAAISTMAKKFSTSAYGDTVSAIELLNEPLTTANIGGALEFTIDYYESAYSSVRYAQGKKSPTSQAVMIHDGFQDLSRWYNELQPPTYQNVVLDHHQYSIFTPTQVAWNQTTRLNDICTYRSKLANAQSHLWTIVGEWTSANTDCAMWLNGRGRGSRYEGQYDNSPKIGNCSSKTGNGANFSSAFKTQLKQLFDTQRDVYETGSGWIYWTWKTESASEWSYQDGLKYGWITNNLDSEGSVEC</sequence>
<keyword evidence="8" id="KW-1185">Reference proteome</keyword>
<evidence type="ECO:0000313" key="8">
    <source>
        <dbReference type="Proteomes" id="UP000245942"/>
    </source>
</evidence>
<reference evidence="7 8" key="1">
    <citation type="journal article" date="2018" name="Mol. Biol. Evol.">
        <title>Broad Genomic Sampling Reveals a Smut Pathogenic Ancestry of the Fungal Clade Ustilaginomycotina.</title>
        <authorList>
            <person name="Kijpornyongpan T."/>
            <person name="Mondo S.J."/>
            <person name="Barry K."/>
            <person name="Sandor L."/>
            <person name="Lee J."/>
            <person name="Lipzen A."/>
            <person name="Pangilinan J."/>
            <person name="LaButti K."/>
            <person name="Hainaut M."/>
            <person name="Henrissat B."/>
            <person name="Grigoriev I.V."/>
            <person name="Spatafora J.W."/>
            <person name="Aime M.C."/>
        </authorList>
    </citation>
    <scope>NUCLEOTIDE SEQUENCE [LARGE SCALE GENOMIC DNA]</scope>
    <source>
        <strain evidence="7 8">MCA 4718</strain>
    </source>
</reference>
<dbReference type="AlphaFoldDB" id="A0A316TYH9"/>
<evidence type="ECO:0000256" key="2">
    <source>
        <dbReference type="ARBA" id="ARBA00022801"/>
    </source>
</evidence>
<dbReference type="GeneID" id="37015363"/>
<evidence type="ECO:0000256" key="1">
    <source>
        <dbReference type="ARBA" id="ARBA00005641"/>
    </source>
</evidence>
<evidence type="ECO:0000313" key="7">
    <source>
        <dbReference type="EMBL" id="PWN18207.1"/>
    </source>
</evidence>
<dbReference type="InterPro" id="IPR050386">
    <property type="entry name" value="Glycosyl_hydrolase_5"/>
</dbReference>
<dbReference type="GO" id="GO:0009251">
    <property type="term" value="P:glucan catabolic process"/>
    <property type="evidence" value="ECO:0007669"/>
    <property type="project" value="TreeGrafter"/>
</dbReference>
<evidence type="ECO:0000256" key="3">
    <source>
        <dbReference type="ARBA" id="ARBA00023295"/>
    </source>
</evidence>
<dbReference type="RefSeq" id="XP_025345367.1">
    <property type="nucleotide sequence ID" value="XM_025493629.1"/>
</dbReference>
<evidence type="ECO:0000259" key="6">
    <source>
        <dbReference type="Pfam" id="PF00150"/>
    </source>
</evidence>
<organism evidence="7 8">
    <name type="scientific">Pseudomicrostroma glucosiphilum</name>
    <dbReference type="NCBI Taxonomy" id="1684307"/>
    <lineage>
        <taxon>Eukaryota</taxon>
        <taxon>Fungi</taxon>
        <taxon>Dikarya</taxon>
        <taxon>Basidiomycota</taxon>
        <taxon>Ustilaginomycotina</taxon>
        <taxon>Exobasidiomycetes</taxon>
        <taxon>Microstromatales</taxon>
        <taxon>Microstromatales incertae sedis</taxon>
        <taxon>Pseudomicrostroma</taxon>
    </lineage>
</organism>
<feature type="domain" description="Glycoside hydrolase family 5" evidence="6">
    <location>
        <begin position="91"/>
        <end position="332"/>
    </location>
</feature>
<dbReference type="Pfam" id="PF00150">
    <property type="entry name" value="Cellulase"/>
    <property type="match status" value="1"/>
</dbReference>
<feature type="chain" id="PRO_5016367636" evidence="5">
    <location>
        <begin position="21"/>
        <end position="430"/>
    </location>
</feature>
<evidence type="ECO:0000256" key="4">
    <source>
        <dbReference type="RuleBase" id="RU361153"/>
    </source>
</evidence>
<dbReference type="InterPro" id="IPR017853">
    <property type="entry name" value="GH"/>
</dbReference>
<dbReference type="STRING" id="1684307.A0A316TYH9"/>
<accession>A0A316TYH9</accession>
<dbReference type="PANTHER" id="PTHR31297:SF42">
    <property type="entry name" value="GLYCOSIDE HYDROLASE FAMILY 5 DOMAIN-CONTAINING PROTEIN"/>
    <property type="match status" value="1"/>
</dbReference>
<proteinExistence type="inferred from homology"/>